<name>A0A2A2H9J1_METBR</name>
<dbReference type="AlphaFoldDB" id="A0A2A2H9J1"/>
<evidence type="ECO:0000313" key="1">
    <source>
        <dbReference type="EMBL" id="PAV06048.1"/>
    </source>
</evidence>
<sequence length="163" mass="18434">MELDNIPAELKWKIAIKTFQSFFLGYGTSFRQIMDEKAVRNVEEIVWAEGGREVKKIADILKLPSENAIDVNNTLKIVGMITMGKSEHETQDEASELVIDRCTSCPNFNVNAEMYIPVISMPDLCQAYCTSAVESLNPKYTQMFTKRMCTGDDYCESIIGLKK</sequence>
<dbReference type="Proteomes" id="UP000217784">
    <property type="component" value="Unassembled WGS sequence"/>
</dbReference>
<keyword evidence="2" id="KW-1185">Reference proteome</keyword>
<reference evidence="1 2" key="1">
    <citation type="journal article" date="2017" name="BMC Genomics">
        <title>Genomic analysis of methanogenic archaea reveals a shift towards energy conservation.</title>
        <authorList>
            <person name="Gilmore S.P."/>
            <person name="Henske J.K."/>
            <person name="Sexton J.A."/>
            <person name="Solomon K.V."/>
            <person name="Seppala S."/>
            <person name="Yoo J.I."/>
            <person name="Huyett L.M."/>
            <person name="Pressman A."/>
            <person name="Cogan J.Z."/>
            <person name="Kivenson V."/>
            <person name="Peng X."/>
            <person name="Tan Y."/>
            <person name="Valentine D.L."/>
            <person name="O'Malley M.A."/>
        </authorList>
    </citation>
    <scope>NUCLEOTIDE SEQUENCE [LARGE SCALE GENOMIC DNA]</scope>
    <source>
        <strain evidence="1 2">M.o.H.</strain>
    </source>
</reference>
<proteinExistence type="predicted"/>
<comment type="caution">
    <text evidence="1">The sequence shown here is derived from an EMBL/GenBank/DDBJ whole genome shotgun (WGS) entry which is preliminary data.</text>
</comment>
<dbReference type="RefSeq" id="WP_069583496.1">
    <property type="nucleotide sequence ID" value="NZ_LMVM01000001.1"/>
</dbReference>
<gene>
    <name evidence="1" type="ORF">ASJ80_14515</name>
</gene>
<organism evidence="1 2">
    <name type="scientific">Methanobacterium bryantii</name>
    <dbReference type="NCBI Taxonomy" id="2161"/>
    <lineage>
        <taxon>Archaea</taxon>
        <taxon>Methanobacteriati</taxon>
        <taxon>Methanobacteriota</taxon>
        <taxon>Methanomada group</taxon>
        <taxon>Methanobacteria</taxon>
        <taxon>Methanobacteriales</taxon>
        <taxon>Methanobacteriaceae</taxon>
        <taxon>Methanobacterium</taxon>
    </lineage>
</organism>
<evidence type="ECO:0000313" key="2">
    <source>
        <dbReference type="Proteomes" id="UP000217784"/>
    </source>
</evidence>
<protein>
    <recommendedName>
        <fullName evidence="3">L-2-amino-thiazoline-4-carboxylic acid hydrolase</fullName>
    </recommendedName>
</protein>
<dbReference type="OrthoDB" id="70051at2157"/>
<evidence type="ECO:0008006" key="3">
    <source>
        <dbReference type="Google" id="ProtNLM"/>
    </source>
</evidence>
<dbReference type="EMBL" id="LMVM01000001">
    <property type="protein sequence ID" value="PAV06048.1"/>
    <property type="molecule type" value="Genomic_DNA"/>
</dbReference>
<accession>A0A2A2H9J1</accession>